<sequence>MNRLDIKYLEEKLAERPFRWEELYFEILDHVLCKYEASGINDVEAFWEQEKSNWSWGKIYKLRFFHHLSLIWLFLYTFLKSLFSIGQEELKFKIPILVLAVFIGFTFFENSFNITTALIVFLWFGFPTIFQTWIYHSRDTLGEKSLLLRKNRYVSAKRDAMWTCLLACFVFWQIIFDTSRKMLELDEYFAITYYHPIISSIIIYMFILSARAFYTVYSIQLKPFLYGAK</sequence>
<feature type="transmembrane region" description="Helical" evidence="1">
    <location>
        <begin position="156"/>
        <end position="176"/>
    </location>
</feature>
<reference evidence="2" key="1">
    <citation type="submission" date="2022-03" db="EMBL/GenBank/DDBJ databases">
        <title>De novo assembled genomes of Belliella spp. (Cyclobacteriaceae) strains.</title>
        <authorList>
            <person name="Szabo A."/>
            <person name="Korponai K."/>
            <person name="Felfoldi T."/>
        </authorList>
    </citation>
    <scope>NUCLEOTIDE SEQUENCE</scope>
    <source>
        <strain evidence="2">DSM 107340</strain>
    </source>
</reference>
<evidence type="ECO:0000256" key="1">
    <source>
        <dbReference type="SAM" id="Phobius"/>
    </source>
</evidence>
<evidence type="ECO:0000313" key="3">
    <source>
        <dbReference type="Proteomes" id="UP001165488"/>
    </source>
</evidence>
<keyword evidence="1" id="KW-0472">Membrane</keyword>
<keyword evidence="1" id="KW-1133">Transmembrane helix</keyword>
<keyword evidence="1" id="KW-0812">Transmembrane</keyword>
<proteinExistence type="predicted"/>
<organism evidence="2 3">
    <name type="scientific">Belliella calami</name>
    <dbReference type="NCBI Taxonomy" id="2923436"/>
    <lineage>
        <taxon>Bacteria</taxon>
        <taxon>Pseudomonadati</taxon>
        <taxon>Bacteroidota</taxon>
        <taxon>Cytophagia</taxon>
        <taxon>Cytophagales</taxon>
        <taxon>Cyclobacteriaceae</taxon>
        <taxon>Belliella</taxon>
    </lineage>
</organism>
<dbReference type="Proteomes" id="UP001165488">
    <property type="component" value="Unassembled WGS sequence"/>
</dbReference>
<feature type="transmembrane region" description="Helical" evidence="1">
    <location>
        <begin position="64"/>
        <end position="83"/>
    </location>
</feature>
<feature type="transmembrane region" description="Helical" evidence="1">
    <location>
        <begin position="90"/>
        <end position="108"/>
    </location>
</feature>
<gene>
    <name evidence="2" type="ORF">MM236_06530</name>
</gene>
<comment type="caution">
    <text evidence="2">The sequence shown here is derived from an EMBL/GenBank/DDBJ whole genome shotgun (WGS) entry which is preliminary data.</text>
</comment>
<accession>A0ABS9ULY7</accession>
<dbReference type="EMBL" id="JAKZGS010000003">
    <property type="protein sequence ID" value="MCH7397636.1"/>
    <property type="molecule type" value="Genomic_DNA"/>
</dbReference>
<keyword evidence="3" id="KW-1185">Reference proteome</keyword>
<dbReference type="RefSeq" id="WP_241274141.1">
    <property type="nucleotide sequence ID" value="NZ_JAKZGS010000003.1"/>
</dbReference>
<protein>
    <submittedName>
        <fullName evidence="2">Uncharacterized protein</fullName>
    </submittedName>
</protein>
<feature type="transmembrane region" description="Helical" evidence="1">
    <location>
        <begin position="196"/>
        <end position="214"/>
    </location>
</feature>
<name>A0ABS9ULY7_9BACT</name>
<evidence type="ECO:0000313" key="2">
    <source>
        <dbReference type="EMBL" id="MCH7397636.1"/>
    </source>
</evidence>